<dbReference type="Proteomes" id="UP000215005">
    <property type="component" value="Chromosome"/>
</dbReference>
<accession>A0A223SCY7</accession>
<dbReference type="SUPFAM" id="SSF56112">
    <property type="entry name" value="Protein kinase-like (PK-like)"/>
    <property type="match status" value="1"/>
</dbReference>
<protein>
    <recommendedName>
        <fullName evidence="3">Aminoglycoside phosphotransferase</fullName>
    </recommendedName>
</protein>
<evidence type="ECO:0000313" key="2">
    <source>
        <dbReference type="Proteomes" id="UP000215005"/>
    </source>
</evidence>
<reference evidence="1 2" key="1">
    <citation type="submission" date="2017-08" db="EMBL/GenBank/DDBJ databases">
        <title>The complete genome sequence of Nocardiopsis gilva YIM 90087.</title>
        <authorList>
            <person name="Yin M."/>
            <person name="Tang S."/>
        </authorList>
    </citation>
    <scope>NUCLEOTIDE SEQUENCE [LARGE SCALE GENOMIC DNA]</scope>
    <source>
        <strain evidence="1 2">YIM 90087</strain>
    </source>
</reference>
<dbReference type="KEGG" id="ngv:CDO52_26930"/>
<dbReference type="InterPro" id="IPR011009">
    <property type="entry name" value="Kinase-like_dom_sf"/>
</dbReference>
<evidence type="ECO:0008006" key="3">
    <source>
        <dbReference type="Google" id="ProtNLM"/>
    </source>
</evidence>
<name>A0A223SCY7_9ACTN</name>
<dbReference type="EMBL" id="CP022753">
    <property type="protein sequence ID" value="ASU85943.1"/>
    <property type="molecule type" value="Genomic_DNA"/>
</dbReference>
<dbReference type="AlphaFoldDB" id="A0A223SCY7"/>
<organism evidence="1 2">
    <name type="scientific">Nocardiopsis gilva YIM 90087</name>
    <dbReference type="NCBI Taxonomy" id="1235441"/>
    <lineage>
        <taxon>Bacteria</taxon>
        <taxon>Bacillati</taxon>
        <taxon>Actinomycetota</taxon>
        <taxon>Actinomycetes</taxon>
        <taxon>Streptosporangiales</taxon>
        <taxon>Nocardiopsidaceae</taxon>
        <taxon>Nocardiopsis</taxon>
    </lineage>
</organism>
<proteinExistence type="predicted"/>
<gene>
    <name evidence="1" type="ORF">CDO52_26930</name>
</gene>
<dbReference type="RefSeq" id="WP_026125922.1">
    <property type="nucleotide sequence ID" value="NZ_ANBG01000240.1"/>
</dbReference>
<evidence type="ECO:0000313" key="1">
    <source>
        <dbReference type="EMBL" id="ASU85943.1"/>
    </source>
</evidence>
<sequence length="266" mass="28858">MGVQRRQWSDLPDEARAAVEAYTGPVLKAVPTGGGLNSGLASVLHDADGAVFVKGLPADHAQAWTQGREAAIAPHVADVAPRMLWHVRAGDWDLIGYEHIDGRHADYTPGSPDMSRVAEALALLGKTPCPDVPVKTVHRWQDYVDRPEDLNRLDGVALLHTDLNPTNILVPGDGRALLVDWAWPTRAAAWIDPACWVVWLVAAGHTPAEAERQAAAIPSWSQADAVALDMFARVQARLWAEIADDTPGRWAEGVAEAAAQWEKHRT</sequence>
<keyword evidence="2" id="KW-1185">Reference proteome</keyword>
<dbReference type="OrthoDB" id="2570531at2"/>